<sequence length="175" mass="19640">MGAEVDVEIEAGRLVRVGIRNGWRDRTDTRGLSEELTAAIRAALPEDETAPPPAEGDDATRRQVSPQRLREYMAMHREWMQRSRDYLRRSRAGEFAAAGADEVVDDQRHVAIFLDGGRFDSVALDPEWAGRATLQSLADTLLSAFAGVDLLGRDPGREEREALRRLDRQIRELVS</sequence>
<accession>A0ABY8PWV3</accession>
<keyword evidence="3" id="KW-1185">Reference proteome</keyword>
<gene>
    <name evidence="2" type="ORF">QH948_12140</name>
</gene>
<proteinExistence type="predicted"/>
<dbReference type="EMBL" id="CP123967">
    <property type="protein sequence ID" value="WGT46872.1"/>
    <property type="molecule type" value="Genomic_DNA"/>
</dbReference>
<reference evidence="2 3" key="1">
    <citation type="journal article" date="2008" name="Int. J. Syst. Evol. Microbiol.">
        <title>Tessaracoccus flavescens sp. nov., isolated from marine sediment.</title>
        <authorList>
            <person name="Lee D.W."/>
            <person name="Lee S.D."/>
        </authorList>
    </citation>
    <scope>NUCLEOTIDE SEQUENCE [LARGE SCALE GENOMIC DNA]</scope>
    <source>
        <strain evidence="2 3">T21</strain>
    </source>
</reference>
<evidence type="ECO:0000256" key="1">
    <source>
        <dbReference type="SAM" id="MobiDB-lite"/>
    </source>
</evidence>
<name>A0ABY8PWV3_9ACTN</name>
<protein>
    <submittedName>
        <fullName evidence="2">Uncharacterized protein</fullName>
    </submittedName>
</protein>
<evidence type="ECO:0000313" key="3">
    <source>
        <dbReference type="Proteomes" id="UP001244136"/>
    </source>
</evidence>
<evidence type="ECO:0000313" key="2">
    <source>
        <dbReference type="EMBL" id="WGT46872.1"/>
    </source>
</evidence>
<organism evidence="2 3">
    <name type="scientific">Tessaracoccus lacteus</name>
    <dbReference type="NCBI Taxonomy" id="3041766"/>
    <lineage>
        <taxon>Bacteria</taxon>
        <taxon>Bacillati</taxon>
        <taxon>Actinomycetota</taxon>
        <taxon>Actinomycetes</taxon>
        <taxon>Propionibacteriales</taxon>
        <taxon>Propionibacteriaceae</taxon>
        <taxon>Tessaracoccus</taxon>
    </lineage>
</organism>
<dbReference type="RefSeq" id="WP_281144624.1">
    <property type="nucleotide sequence ID" value="NZ_CP123967.1"/>
</dbReference>
<feature type="region of interest" description="Disordered" evidence="1">
    <location>
        <begin position="42"/>
        <end position="66"/>
    </location>
</feature>
<dbReference type="Proteomes" id="UP001244136">
    <property type="component" value="Chromosome"/>
</dbReference>